<dbReference type="EnsemblMetazoa" id="LLOJ007592-RA">
    <property type="protein sequence ID" value="LLOJ007592-PA"/>
    <property type="gene ID" value="LLOJ007592"/>
</dbReference>
<dbReference type="VEuPathDB" id="VectorBase:LLOJ007592"/>
<dbReference type="EMBL" id="AJWK01025304">
    <property type="status" value="NOT_ANNOTATED_CDS"/>
    <property type="molecule type" value="Genomic_DNA"/>
</dbReference>
<dbReference type="Proteomes" id="UP000092461">
    <property type="component" value="Unassembled WGS sequence"/>
</dbReference>
<dbReference type="AlphaFoldDB" id="A0A1B0CRU4"/>
<dbReference type="VEuPathDB" id="VectorBase:LLONM1_008452"/>
<protein>
    <submittedName>
        <fullName evidence="1">Uncharacterized protein</fullName>
    </submittedName>
</protein>
<organism evidence="1 2">
    <name type="scientific">Lutzomyia longipalpis</name>
    <name type="common">Sand fly</name>
    <dbReference type="NCBI Taxonomy" id="7200"/>
    <lineage>
        <taxon>Eukaryota</taxon>
        <taxon>Metazoa</taxon>
        <taxon>Ecdysozoa</taxon>
        <taxon>Arthropoda</taxon>
        <taxon>Hexapoda</taxon>
        <taxon>Insecta</taxon>
        <taxon>Pterygota</taxon>
        <taxon>Neoptera</taxon>
        <taxon>Endopterygota</taxon>
        <taxon>Diptera</taxon>
        <taxon>Nematocera</taxon>
        <taxon>Psychodoidea</taxon>
        <taxon>Psychodidae</taxon>
        <taxon>Lutzomyia</taxon>
        <taxon>Lutzomyia</taxon>
    </lineage>
</organism>
<evidence type="ECO:0000313" key="1">
    <source>
        <dbReference type="EnsemblMetazoa" id="LLOJ007592-PA"/>
    </source>
</evidence>
<dbReference type="EMBL" id="AJWK01025303">
    <property type="status" value="NOT_ANNOTATED_CDS"/>
    <property type="molecule type" value="Genomic_DNA"/>
</dbReference>
<accession>A0A1B0CRU4</accession>
<name>A0A1B0CRU4_LUTLO</name>
<reference evidence="1" key="1">
    <citation type="submission" date="2020-05" db="UniProtKB">
        <authorList>
            <consortium name="EnsemblMetazoa"/>
        </authorList>
    </citation>
    <scope>IDENTIFICATION</scope>
    <source>
        <strain evidence="1">Jacobina</strain>
    </source>
</reference>
<keyword evidence="2" id="KW-1185">Reference proteome</keyword>
<sequence length="344" mass="40775">MGKVAFLLPNQNQMVYRKMTSTNNNMRECAKRFFMNTYTNPNTMVDAGKQTMLKALMIQCEKYPKIMEPDVSEEIRRNLINEILQKFRYFAAACEDVHEMHVTVIDMLFHMNLKKYLTHQHDVSMRQMVEFTLDKVKNTTDIPTLYMMNMLLYQLAEINSFATEKIKSVMKEWAGRFIERRDESVLEHLSSAVYVHNTNEVLPQKKRTDLLRITKSIIDEVDSHNNRIIHHIILIHADLLCTNWGQPGADRAELKKVAKELIDFHILPFMTFDFRDDQIFNLKILQAFSLILAHFVKHKVREMNTMWGEMQVTFYKFIQQAIFCPSRNTMMRRMTRALRFVEQS</sequence>
<proteinExistence type="predicted"/>
<evidence type="ECO:0000313" key="2">
    <source>
        <dbReference type="Proteomes" id="UP000092461"/>
    </source>
</evidence>